<gene>
    <name evidence="1" type="ORF">EYF80_008367</name>
</gene>
<sequence length="197" mass="21777">MFKHQSDFSLLVRPLGGTYIHQPAEHNKNGDIWDVFTVNGGQHNTCIAVLPDHVWVVKLLQPFQQSHLSDCGHREAILVGLHSNALQSHKLPALCISGLVDRPISASSDLCHRLVLEHVSLPSFDNSVKNNTSPLHWLIMNDQALCGLHAKPPLVLQEVTVKANGRRQKQASTDGKPPVFPDTWCSSIALLCELNCH</sequence>
<organism evidence="1 2">
    <name type="scientific">Liparis tanakae</name>
    <name type="common">Tanaka's snailfish</name>
    <dbReference type="NCBI Taxonomy" id="230148"/>
    <lineage>
        <taxon>Eukaryota</taxon>
        <taxon>Metazoa</taxon>
        <taxon>Chordata</taxon>
        <taxon>Craniata</taxon>
        <taxon>Vertebrata</taxon>
        <taxon>Euteleostomi</taxon>
        <taxon>Actinopterygii</taxon>
        <taxon>Neopterygii</taxon>
        <taxon>Teleostei</taxon>
        <taxon>Neoteleostei</taxon>
        <taxon>Acanthomorphata</taxon>
        <taxon>Eupercaria</taxon>
        <taxon>Perciformes</taxon>
        <taxon>Cottioidei</taxon>
        <taxon>Cottales</taxon>
        <taxon>Liparidae</taxon>
        <taxon>Liparis</taxon>
    </lineage>
</organism>
<dbReference type="Proteomes" id="UP000314294">
    <property type="component" value="Unassembled WGS sequence"/>
</dbReference>
<accession>A0A4Z2IU93</accession>
<proteinExistence type="predicted"/>
<evidence type="ECO:0000313" key="2">
    <source>
        <dbReference type="Proteomes" id="UP000314294"/>
    </source>
</evidence>
<name>A0A4Z2IU93_9TELE</name>
<protein>
    <submittedName>
        <fullName evidence="1">Uncharacterized protein</fullName>
    </submittedName>
</protein>
<keyword evidence="2" id="KW-1185">Reference proteome</keyword>
<dbReference type="AlphaFoldDB" id="A0A4Z2IU93"/>
<evidence type="ECO:0000313" key="1">
    <source>
        <dbReference type="EMBL" id="TNN81307.1"/>
    </source>
</evidence>
<dbReference type="EMBL" id="SRLO01000047">
    <property type="protein sequence ID" value="TNN81307.1"/>
    <property type="molecule type" value="Genomic_DNA"/>
</dbReference>
<reference evidence="1 2" key="1">
    <citation type="submission" date="2019-03" db="EMBL/GenBank/DDBJ databases">
        <title>First draft genome of Liparis tanakae, snailfish: a comprehensive survey of snailfish specific genes.</title>
        <authorList>
            <person name="Kim W."/>
            <person name="Song I."/>
            <person name="Jeong J.-H."/>
            <person name="Kim D."/>
            <person name="Kim S."/>
            <person name="Ryu S."/>
            <person name="Song J.Y."/>
            <person name="Lee S.K."/>
        </authorList>
    </citation>
    <scope>NUCLEOTIDE SEQUENCE [LARGE SCALE GENOMIC DNA]</scope>
    <source>
        <tissue evidence="1">Muscle</tissue>
    </source>
</reference>
<comment type="caution">
    <text evidence="1">The sequence shown here is derived from an EMBL/GenBank/DDBJ whole genome shotgun (WGS) entry which is preliminary data.</text>
</comment>